<proteinExistence type="predicted"/>
<organism evidence="2 3">
    <name type="scientific">Sinorhizobium kostiense</name>
    <dbReference type="NCBI Taxonomy" id="76747"/>
    <lineage>
        <taxon>Bacteria</taxon>
        <taxon>Pseudomonadati</taxon>
        <taxon>Pseudomonadota</taxon>
        <taxon>Alphaproteobacteria</taxon>
        <taxon>Hyphomicrobiales</taxon>
        <taxon>Rhizobiaceae</taxon>
        <taxon>Sinorhizobium/Ensifer group</taxon>
        <taxon>Sinorhizobium</taxon>
    </lineage>
</organism>
<evidence type="ECO:0000256" key="1">
    <source>
        <dbReference type="SAM" id="MobiDB-lite"/>
    </source>
</evidence>
<protein>
    <recommendedName>
        <fullName evidence="4">Transposase</fullName>
    </recommendedName>
</protein>
<evidence type="ECO:0008006" key="4">
    <source>
        <dbReference type="Google" id="ProtNLM"/>
    </source>
</evidence>
<sequence>MLQEVRTPSQALMLHYHKVQFILDPTDLASKKVIVCDYPDGRLDVTHEGTSLPYDTLRSVHRSEMLENKRLDDMLRLGAEMQAGREQQRSKSGPRRTGQTDHMEYGIAIRPVSRRARSGR</sequence>
<evidence type="ECO:0000313" key="3">
    <source>
        <dbReference type="Proteomes" id="UP000730739"/>
    </source>
</evidence>
<dbReference type="EMBL" id="JAGILA010000013">
    <property type="protein sequence ID" value="MBP2239415.1"/>
    <property type="molecule type" value="Genomic_DNA"/>
</dbReference>
<comment type="caution">
    <text evidence="2">The sequence shown here is derived from an EMBL/GenBank/DDBJ whole genome shotgun (WGS) entry which is preliminary data.</text>
</comment>
<reference evidence="2 3" key="1">
    <citation type="submission" date="2021-03" db="EMBL/GenBank/DDBJ databases">
        <title>Genomic Encyclopedia of Type Strains, Phase IV (KMG-IV): sequencing the most valuable type-strain genomes for metagenomic binning, comparative biology and taxonomic classification.</title>
        <authorList>
            <person name="Goeker M."/>
        </authorList>
    </citation>
    <scope>NUCLEOTIDE SEQUENCE [LARGE SCALE GENOMIC DNA]</scope>
    <source>
        <strain evidence="2 3">DSM 13372</strain>
    </source>
</reference>
<evidence type="ECO:0000313" key="2">
    <source>
        <dbReference type="EMBL" id="MBP2239415.1"/>
    </source>
</evidence>
<accession>A0ABS4RAQ8</accession>
<feature type="region of interest" description="Disordered" evidence="1">
    <location>
        <begin position="79"/>
        <end position="120"/>
    </location>
</feature>
<dbReference type="Proteomes" id="UP000730739">
    <property type="component" value="Unassembled WGS sequence"/>
</dbReference>
<gene>
    <name evidence="2" type="ORF">J2Z31_005962</name>
</gene>
<keyword evidence="3" id="KW-1185">Reference proteome</keyword>
<name>A0ABS4RAQ8_9HYPH</name>